<protein>
    <submittedName>
        <fullName evidence="10">Lipopolysaccharide biosynthesis chain length determinant protein</fullName>
    </submittedName>
</protein>
<dbReference type="PANTHER" id="PTHR32309:SF13">
    <property type="entry name" value="FERRIC ENTEROBACTIN TRANSPORT PROTEIN FEPE"/>
    <property type="match status" value="1"/>
</dbReference>
<evidence type="ECO:0000256" key="2">
    <source>
        <dbReference type="ARBA" id="ARBA00022475"/>
    </source>
</evidence>
<evidence type="ECO:0000259" key="8">
    <source>
        <dbReference type="Pfam" id="PF02706"/>
    </source>
</evidence>
<keyword evidence="6" id="KW-0175">Coiled coil</keyword>
<feature type="coiled-coil region" evidence="6">
    <location>
        <begin position="380"/>
        <end position="452"/>
    </location>
</feature>
<feature type="transmembrane region" description="Helical" evidence="7">
    <location>
        <begin position="545"/>
        <end position="566"/>
    </location>
</feature>
<keyword evidence="2" id="KW-1003">Cell membrane</keyword>
<evidence type="ECO:0000256" key="5">
    <source>
        <dbReference type="ARBA" id="ARBA00023136"/>
    </source>
</evidence>
<dbReference type="Gene3D" id="1.20.5.1700">
    <property type="match status" value="1"/>
</dbReference>
<keyword evidence="4 7" id="KW-1133">Transmembrane helix</keyword>
<feature type="transmembrane region" description="Helical" evidence="7">
    <location>
        <begin position="21"/>
        <end position="43"/>
    </location>
</feature>
<evidence type="ECO:0000256" key="6">
    <source>
        <dbReference type="SAM" id="Coils"/>
    </source>
</evidence>
<evidence type="ECO:0000256" key="1">
    <source>
        <dbReference type="ARBA" id="ARBA00004651"/>
    </source>
</evidence>
<dbReference type="SUPFAM" id="SSF57997">
    <property type="entry name" value="Tropomyosin"/>
    <property type="match status" value="1"/>
</dbReference>
<dbReference type="Pfam" id="PF13807">
    <property type="entry name" value="GNVR"/>
    <property type="match status" value="1"/>
</dbReference>
<dbReference type="EMBL" id="LWLG01000009">
    <property type="protein sequence ID" value="OAQ20536.1"/>
    <property type="molecule type" value="Genomic_DNA"/>
</dbReference>
<feature type="coiled-coil region" evidence="6">
    <location>
        <begin position="295"/>
        <end position="322"/>
    </location>
</feature>
<feature type="domain" description="Polysaccharide chain length determinant N-terminal" evidence="8">
    <location>
        <begin position="6"/>
        <end position="90"/>
    </location>
</feature>
<evidence type="ECO:0000256" key="3">
    <source>
        <dbReference type="ARBA" id="ARBA00022692"/>
    </source>
</evidence>
<comment type="caution">
    <text evidence="10">The sequence shown here is derived from an EMBL/GenBank/DDBJ whole genome shotgun (WGS) entry which is preliminary data.</text>
</comment>
<feature type="coiled-coil region" evidence="6">
    <location>
        <begin position="172"/>
        <end position="249"/>
    </location>
</feature>
<dbReference type="InterPro" id="IPR050445">
    <property type="entry name" value="Bact_polysacc_biosynth/exp"/>
</dbReference>
<name>A0A179D3B5_9BACT</name>
<dbReference type="InterPro" id="IPR003856">
    <property type="entry name" value="LPS_length_determ_N"/>
</dbReference>
<evidence type="ECO:0000313" key="11">
    <source>
        <dbReference type="Proteomes" id="UP000078390"/>
    </source>
</evidence>
<sequence length="585" mass="67913">MDEQRDVQYLIRVFRRRKKAFFIPFVLVFVAITLVAFLLPPVYRATTTILIEEQQIPPEYVKTTVTGYVEQRLQMITQQIMSRSNLMEIIKRFDLYPEMRGKYTMEEIINKMRNDIELETISAEVSDKRTGRPSSATIAFSLSYEGRDPVKVQQVANVLASLYLEYNLRAREEQASSTTAFLEQEIEELKKHMSVLEEKISKFKREHMGELPEFVNINIQTIERLNRDLDDIEAQIRSLQERKVYLEGQLALVDPMAPIKTEEGKAVMSPVERLKYLRLKLISLRSTLSPNHPDIKKLKREIAALEAELGETDDTLEKVKRLNDLQAQLADLRSRLGPKHPDVLKLTKDIEALSQELSKVDPGAATAAEVSLNRPDNPAYINLLTQIASIDVEIKSLEEERRRIKEKIEEYQRRLENTPLVEKEYNALLRDYENARLKYNELMNKLMEARIAQELEESQSGERFTIIDPAQLPEKPYKPKRLAIVLIGFVLALGAGVGCMALTEYLDHSIKSPEELQRLVQAPVLSVFPYIETEEERRARQRRRWLFLFGMIVAAILAVLLFHFLVMPLDIFWIKLERKVMKLWI</sequence>
<evidence type="ECO:0000256" key="4">
    <source>
        <dbReference type="ARBA" id="ARBA00022989"/>
    </source>
</evidence>
<keyword evidence="11" id="KW-1185">Reference proteome</keyword>
<dbReference type="AlphaFoldDB" id="A0A179D3B5"/>
<evidence type="ECO:0000256" key="7">
    <source>
        <dbReference type="SAM" id="Phobius"/>
    </source>
</evidence>
<dbReference type="InterPro" id="IPR032807">
    <property type="entry name" value="GNVR"/>
</dbReference>
<dbReference type="STRING" id="999894.TDIS_1305"/>
<dbReference type="OrthoDB" id="9795292at2"/>
<feature type="transmembrane region" description="Helical" evidence="7">
    <location>
        <begin position="482"/>
        <end position="502"/>
    </location>
</feature>
<dbReference type="Proteomes" id="UP000078390">
    <property type="component" value="Unassembled WGS sequence"/>
</dbReference>
<dbReference type="GO" id="GO:0004713">
    <property type="term" value="F:protein tyrosine kinase activity"/>
    <property type="evidence" value="ECO:0007669"/>
    <property type="project" value="TreeGrafter"/>
</dbReference>
<dbReference type="GO" id="GO:0005886">
    <property type="term" value="C:plasma membrane"/>
    <property type="evidence" value="ECO:0007669"/>
    <property type="project" value="UniProtKB-SubCell"/>
</dbReference>
<dbReference type="RefSeq" id="WP_068670531.1">
    <property type="nucleotide sequence ID" value="NZ_LWLG01000009.1"/>
</dbReference>
<evidence type="ECO:0000313" key="10">
    <source>
        <dbReference type="EMBL" id="OAQ20536.1"/>
    </source>
</evidence>
<proteinExistence type="predicted"/>
<keyword evidence="5 7" id="KW-0472">Membrane</keyword>
<comment type="subcellular location">
    <subcellularLocation>
        <location evidence="1">Cell membrane</location>
        <topology evidence="1">Multi-pass membrane protein</topology>
    </subcellularLocation>
</comment>
<gene>
    <name evidence="10" type="ORF">TDIS_1305</name>
</gene>
<organism evidence="10 11">
    <name type="scientific">Thermosulfurimonas dismutans</name>
    <dbReference type="NCBI Taxonomy" id="999894"/>
    <lineage>
        <taxon>Bacteria</taxon>
        <taxon>Pseudomonadati</taxon>
        <taxon>Thermodesulfobacteriota</taxon>
        <taxon>Thermodesulfobacteria</taxon>
        <taxon>Thermodesulfobacteriales</taxon>
        <taxon>Thermodesulfobacteriaceae</taxon>
        <taxon>Thermosulfurimonas</taxon>
    </lineage>
</organism>
<evidence type="ECO:0000259" key="9">
    <source>
        <dbReference type="Pfam" id="PF13807"/>
    </source>
</evidence>
<accession>A0A179D3B5</accession>
<keyword evidence="3 7" id="KW-0812">Transmembrane</keyword>
<dbReference type="PANTHER" id="PTHR32309">
    <property type="entry name" value="TYROSINE-PROTEIN KINASE"/>
    <property type="match status" value="1"/>
</dbReference>
<feature type="domain" description="Tyrosine-protein kinase G-rich" evidence="9">
    <location>
        <begin position="424"/>
        <end position="500"/>
    </location>
</feature>
<dbReference type="Pfam" id="PF02706">
    <property type="entry name" value="Wzz"/>
    <property type="match status" value="1"/>
</dbReference>
<reference evidence="10 11" key="1">
    <citation type="submission" date="2016-04" db="EMBL/GenBank/DDBJ databases">
        <title>Genome analysis of Thermosulfurimonas dismutans, the first thermophilic sulfur-disproportionating bacterium of the phylum Thermodesulfobacteria.</title>
        <authorList>
            <person name="Mardanov A.V."/>
            <person name="Beletsky A.V."/>
            <person name="Kadnikov V.V."/>
            <person name="Slobodkin A.I."/>
            <person name="Ravin N.V."/>
        </authorList>
    </citation>
    <scope>NUCLEOTIDE SEQUENCE [LARGE SCALE GENOMIC DNA]</scope>
    <source>
        <strain evidence="10 11">S95</strain>
    </source>
</reference>